<name>A0A9P6LAK9_9AGAM</name>
<evidence type="ECO:0000256" key="8">
    <source>
        <dbReference type="SAM" id="MobiDB-lite"/>
    </source>
</evidence>
<dbReference type="GO" id="GO:0016787">
    <property type="term" value="F:hydrolase activity"/>
    <property type="evidence" value="ECO:0007669"/>
    <property type="project" value="UniProtKB-KW"/>
</dbReference>
<feature type="region of interest" description="Disordered" evidence="8">
    <location>
        <begin position="1"/>
        <end position="104"/>
    </location>
</feature>
<keyword evidence="1 6" id="KW-0547">Nucleotide-binding</keyword>
<dbReference type="InterPro" id="IPR027417">
    <property type="entry name" value="P-loop_NTPase"/>
</dbReference>
<dbReference type="GO" id="GO:0005524">
    <property type="term" value="F:ATP binding"/>
    <property type="evidence" value="ECO:0007669"/>
    <property type="project" value="UniProtKB-UniRule"/>
</dbReference>
<dbReference type="CDD" id="cd17956">
    <property type="entry name" value="DEADc_DDX51"/>
    <property type="match status" value="1"/>
</dbReference>
<accession>A0A9P6LAK9</accession>
<sequence>MADSQQPHPKTKSKAKKRYLKAKKERRKHRKTSDRSGALPEEETDDNSEDGPPEKTSTVISPARLARQSNLAIGDDSQKRKKRKLDHTITEGPLEDQSKQAEVDEPEVVEDSLPDRALPLFPLPTRPDAPSKTELALQGLNRAQIEAELVDPNSTLPINLDADNSQSILGSKTRKRLIDLGVNDLFAVQTAVIPFLLRSGHKYTSLYDPYHPPRDVCVSAPTGSGKTLAYVLPIIELLSPRVVTRLRALIVLPTRDLVAQVREVFETTGKGRGLKIGTATGQHSFSHEQAQLVTDEEWRTGRTSKVDVLICTPGRLIDHIDGTSLFTLRDLRFLVIDEADKLLNQSFQDWLAKVLAAIQRPYESYLPVISRHGLRSLEDTSAGGCVTASLVPQEPPNELQTDCDEPRHSSCQKLLFSATLTSDPGKIALLGLRDPKYFVVREVATGASVNHHLVSEGFSIPTNLVEHMVVCNPSQKPLMLFYLVRAQRVDTALVFTKSSESTARLVKLFELFEKNSPVTENRKLIIRAYSSDLPPSERKSILEQFKEKKIGILVCSDLISRGLDISHVAHVVSYDVPIDIRKYVHRVGRTARAGRHGEAWTLVEEQEARHFKTMMKDAGHLNQIKRVRISDEELVPLTAAYDIALTQLKKSYQPHW</sequence>
<evidence type="ECO:0000256" key="3">
    <source>
        <dbReference type="ARBA" id="ARBA00022806"/>
    </source>
</evidence>
<dbReference type="EMBL" id="WIUZ02000002">
    <property type="protein sequence ID" value="KAF9790894.1"/>
    <property type="molecule type" value="Genomic_DNA"/>
</dbReference>
<dbReference type="PROSITE" id="PS51192">
    <property type="entry name" value="HELICASE_ATP_BIND_1"/>
    <property type="match status" value="1"/>
</dbReference>
<dbReference type="Pfam" id="PF00270">
    <property type="entry name" value="DEAD"/>
    <property type="match status" value="1"/>
</dbReference>
<comment type="caution">
    <text evidence="11">The sequence shown here is derived from an EMBL/GenBank/DDBJ whole genome shotgun (WGS) entry which is preliminary data.</text>
</comment>
<dbReference type="PANTHER" id="PTHR24031">
    <property type="entry name" value="RNA HELICASE"/>
    <property type="match status" value="1"/>
</dbReference>
<proteinExistence type="inferred from homology"/>
<comment type="catalytic activity">
    <reaction evidence="7">
        <text>ATP + H2O = ADP + phosphate + H(+)</text>
        <dbReference type="Rhea" id="RHEA:13065"/>
        <dbReference type="ChEBI" id="CHEBI:15377"/>
        <dbReference type="ChEBI" id="CHEBI:15378"/>
        <dbReference type="ChEBI" id="CHEBI:30616"/>
        <dbReference type="ChEBI" id="CHEBI:43474"/>
        <dbReference type="ChEBI" id="CHEBI:456216"/>
        <dbReference type="EC" id="3.6.4.13"/>
    </reaction>
</comment>
<reference evidence="11" key="2">
    <citation type="submission" date="2020-11" db="EMBL/GenBank/DDBJ databases">
        <authorList>
            <consortium name="DOE Joint Genome Institute"/>
            <person name="Kuo A."/>
            <person name="Miyauchi S."/>
            <person name="Kiss E."/>
            <person name="Drula E."/>
            <person name="Kohler A."/>
            <person name="Sanchez-Garcia M."/>
            <person name="Andreopoulos B."/>
            <person name="Barry K.W."/>
            <person name="Bonito G."/>
            <person name="Buee M."/>
            <person name="Carver A."/>
            <person name="Chen C."/>
            <person name="Cichocki N."/>
            <person name="Clum A."/>
            <person name="Culley D."/>
            <person name="Crous P.W."/>
            <person name="Fauchery L."/>
            <person name="Girlanda M."/>
            <person name="Hayes R."/>
            <person name="Keri Z."/>
            <person name="Labutti K."/>
            <person name="Lipzen A."/>
            <person name="Lombard V."/>
            <person name="Magnuson J."/>
            <person name="Maillard F."/>
            <person name="Morin E."/>
            <person name="Murat C."/>
            <person name="Nolan M."/>
            <person name="Ohm R."/>
            <person name="Pangilinan J."/>
            <person name="Pereira M."/>
            <person name="Perotto S."/>
            <person name="Peter M."/>
            <person name="Riley R."/>
            <person name="Sitrit Y."/>
            <person name="Stielow B."/>
            <person name="Szollosi G."/>
            <person name="Zifcakova L."/>
            <person name="Stursova M."/>
            <person name="Spatafora J.W."/>
            <person name="Tedersoo L."/>
            <person name="Vaario L.-M."/>
            <person name="Yamada A."/>
            <person name="Yan M."/>
            <person name="Wang P."/>
            <person name="Xu J."/>
            <person name="Bruns T."/>
            <person name="Baldrian P."/>
            <person name="Vilgalys R."/>
            <person name="Henrissat B."/>
            <person name="Grigoriev I.V."/>
            <person name="Hibbett D."/>
            <person name="Nagy L.G."/>
            <person name="Martin F.M."/>
        </authorList>
    </citation>
    <scope>NUCLEOTIDE SEQUENCE</scope>
    <source>
        <strain evidence="11">UH-Tt-Lm1</strain>
    </source>
</reference>
<dbReference type="PROSITE" id="PS51194">
    <property type="entry name" value="HELICASE_CTER"/>
    <property type="match status" value="1"/>
</dbReference>
<dbReference type="OrthoDB" id="3370at2759"/>
<comment type="function">
    <text evidence="7">RNA helicase.</text>
</comment>
<feature type="compositionally biased region" description="Basic residues" evidence="8">
    <location>
        <begin position="9"/>
        <end position="32"/>
    </location>
</feature>
<keyword evidence="2 6" id="KW-0378">Hydrolase</keyword>
<feature type="domain" description="Helicase C-terminal" evidence="10">
    <location>
        <begin position="463"/>
        <end position="635"/>
    </location>
</feature>
<dbReference type="EC" id="3.6.4.13" evidence="7"/>
<keyword evidence="4 6" id="KW-0067">ATP-binding</keyword>
<dbReference type="SUPFAM" id="SSF52540">
    <property type="entry name" value="P-loop containing nucleoside triphosphate hydrolases"/>
    <property type="match status" value="1"/>
</dbReference>
<dbReference type="Pfam" id="PF00271">
    <property type="entry name" value="Helicase_C"/>
    <property type="match status" value="1"/>
</dbReference>
<evidence type="ECO:0000256" key="1">
    <source>
        <dbReference type="ARBA" id="ARBA00022741"/>
    </source>
</evidence>
<evidence type="ECO:0000313" key="11">
    <source>
        <dbReference type="EMBL" id="KAF9790894.1"/>
    </source>
</evidence>
<evidence type="ECO:0000256" key="6">
    <source>
        <dbReference type="RuleBase" id="RU000492"/>
    </source>
</evidence>
<dbReference type="GO" id="GO:0003723">
    <property type="term" value="F:RNA binding"/>
    <property type="evidence" value="ECO:0007669"/>
    <property type="project" value="UniProtKB-UniRule"/>
</dbReference>
<dbReference type="InterPro" id="IPR000629">
    <property type="entry name" value="RNA-helicase_DEAD-box_CS"/>
</dbReference>
<evidence type="ECO:0000313" key="12">
    <source>
        <dbReference type="Proteomes" id="UP000736335"/>
    </source>
</evidence>
<comment type="similarity">
    <text evidence="6">Belongs to the DEAD box helicase family.</text>
</comment>
<evidence type="ECO:0000259" key="10">
    <source>
        <dbReference type="PROSITE" id="PS51194"/>
    </source>
</evidence>
<gene>
    <name evidence="11" type="ORF">BJ322DRAFT_1038680</name>
</gene>
<keyword evidence="5 7" id="KW-0694">RNA-binding</keyword>
<evidence type="ECO:0000256" key="4">
    <source>
        <dbReference type="ARBA" id="ARBA00022840"/>
    </source>
</evidence>
<dbReference type="Gene3D" id="3.40.50.300">
    <property type="entry name" value="P-loop containing nucleotide triphosphate hydrolases"/>
    <property type="match status" value="2"/>
</dbReference>
<dbReference type="Proteomes" id="UP000736335">
    <property type="component" value="Unassembled WGS sequence"/>
</dbReference>
<dbReference type="CDD" id="cd18787">
    <property type="entry name" value="SF2_C_DEAD"/>
    <property type="match status" value="1"/>
</dbReference>
<evidence type="ECO:0000256" key="7">
    <source>
        <dbReference type="RuleBase" id="RU365068"/>
    </source>
</evidence>
<evidence type="ECO:0000256" key="2">
    <source>
        <dbReference type="ARBA" id="ARBA00022801"/>
    </source>
</evidence>
<evidence type="ECO:0000259" key="9">
    <source>
        <dbReference type="PROSITE" id="PS51192"/>
    </source>
</evidence>
<keyword evidence="12" id="KW-1185">Reference proteome</keyword>
<keyword evidence="3 6" id="KW-0347">Helicase</keyword>
<dbReference type="InterPro" id="IPR001650">
    <property type="entry name" value="Helicase_C-like"/>
</dbReference>
<evidence type="ECO:0000256" key="5">
    <source>
        <dbReference type="ARBA" id="ARBA00022884"/>
    </source>
</evidence>
<dbReference type="InterPro" id="IPR011545">
    <property type="entry name" value="DEAD/DEAH_box_helicase_dom"/>
</dbReference>
<comment type="domain">
    <text evidence="7">The Q motif is unique to and characteristic of the DEAD box family of RNA helicases and controls ATP binding and hydrolysis.</text>
</comment>
<reference evidence="11" key="1">
    <citation type="journal article" date="2020" name="Nat. Commun.">
        <title>Large-scale genome sequencing of mycorrhizal fungi provides insights into the early evolution of symbiotic traits.</title>
        <authorList>
            <person name="Miyauchi S."/>
            <person name="Kiss E."/>
            <person name="Kuo A."/>
            <person name="Drula E."/>
            <person name="Kohler A."/>
            <person name="Sanchez-Garcia M."/>
            <person name="Morin E."/>
            <person name="Andreopoulos B."/>
            <person name="Barry K.W."/>
            <person name="Bonito G."/>
            <person name="Buee M."/>
            <person name="Carver A."/>
            <person name="Chen C."/>
            <person name="Cichocki N."/>
            <person name="Clum A."/>
            <person name="Culley D."/>
            <person name="Crous P.W."/>
            <person name="Fauchery L."/>
            <person name="Girlanda M."/>
            <person name="Hayes R.D."/>
            <person name="Keri Z."/>
            <person name="LaButti K."/>
            <person name="Lipzen A."/>
            <person name="Lombard V."/>
            <person name="Magnuson J."/>
            <person name="Maillard F."/>
            <person name="Murat C."/>
            <person name="Nolan M."/>
            <person name="Ohm R.A."/>
            <person name="Pangilinan J."/>
            <person name="Pereira M.F."/>
            <person name="Perotto S."/>
            <person name="Peter M."/>
            <person name="Pfister S."/>
            <person name="Riley R."/>
            <person name="Sitrit Y."/>
            <person name="Stielow J.B."/>
            <person name="Szollosi G."/>
            <person name="Zifcakova L."/>
            <person name="Stursova M."/>
            <person name="Spatafora J.W."/>
            <person name="Tedersoo L."/>
            <person name="Vaario L.M."/>
            <person name="Yamada A."/>
            <person name="Yan M."/>
            <person name="Wang P."/>
            <person name="Xu J."/>
            <person name="Bruns T."/>
            <person name="Baldrian P."/>
            <person name="Vilgalys R."/>
            <person name="Dunand C."/>
            <person name="Henrissat B."/>
            <person name="Grigoriev I.V."/>
            <person name="Hibbett D."/>
            <person name="Nagy L.G."/>
            <person name="Martin F.M."/>
        </authorList>
    </citation>
    <scope>NUCLEOTIDE SEQUENCE</scope>
    <source>
        <strain evidence="11">UH-Tt-Lm1</strain>
    </source>
</reference>
<dbReference type="GO" id="GO:0003724">
    <property type="term" value="F:RNA helicase activity"/>
    <property type="evidence" value="ECO:0007669"/>
    <property type="project" value="UniProtKB-EC"/>
</dbReference>
<dbReference type="SMART" id="SM00490">
    <property type="entry name" value="HELICc"/>
    <property type="match status" value="1"/>
</dbReference>
<dbReference type="InterPro" id="IPR014001">
    <property type="entry name" value="Helicase_ATP-bd"/>
</dbReference>
<dbReference type="SMART" id="SM00487">
    <property type="entry name" value="DEXDc"/>
    <property type="match status" value="1"/>
</dbReference>
<dbReference type="AlphaFoldDB" id="A0A9P6LAK9"/>
<dbReference type="PROSITE" id="PS00039">
    <property type="entry name" value="DEAD_ATP_HELICASE"/>
    <property type="match status" value="1"/>
</dbReference>
<feature type="domain" description="Helicase ATP-binding" evidence="9">
    <location>
        <begin position="207"/>
        <end position="438"/>
    </location>
</feature>
<feature type="compositionally biased region" description="Acidic residues" evidence="8">
    <location>
        <begin position="40"/>
        <end position="51"/>
    </location>
</feature>
<organism evidence="11 12">
    <name type="scientific">Thelephora terrestris</name>
    <dbReference type="NCBI Taxonomy" id="56493"/>
    <lineage>
        <taxon>Eukaryota</taxon>
        <taxon>Fungi</taxon>
        <taxon>Dikarya</taxon>
        <taxon>Basidiomycota</taxon>
        <taxon>Agaricomycotina</taxon>
        <taxon>Agaricomycetes</taxon>
        <taxon>Thelephorales</taxon>
        <taxon>Thelephoraceae</taxon>
        <taxon>Thelephora</taxon>
    </lineage>
</organism>
<protein>
    <recommendedName>
        <fullName evidence="7">ATP-dependent RNA helicase</fullName>
        <ecNumber evidence="7">3.6.4.13</ecNumber>
    </recommendedName>
</protein>